<comment type="caution">
    <text evidence="1">The sequence shown here is derived from an EMBL/GenBank/DDBJ whole genome shotgun (WGS) entry which is preliminary data.</text>
</comment>
<reference evidence="1 2" key="1">
    <citation type="submission" date="2016-04" db="EMBL/GenBank/DDBJ databases">
        <title>Genome analyses suggest a sexual origin of heterokaryosis in a supposedly ancient asexual fungus.</title>
        <authorList>
            <person name="Ropars J."/>
            <person name="Sedzielewska K."/>
            <person name="Noel J."/>
            <person name="Charron P."/>
            <person name="Farinelli L."/>
            <person name="Marton T."/>
            <person name="Kruger M."/>
            <person name="Pelin A."/>
            <person name="Brachmann A."/>
            <person name="Corradi N."/>
        </authorList>
    </citation>
    <scope>NUCLEOTIDE SEQUENCE [LARGE SCALE GENOMIC DNA]</scope>
    <source>
        <strain evidence="1 2">A5</strain>
    </source>
</reference>
<sequence length="135" mass="15077">MPTLVIQWNDGNDAGFNDVATSPGNRNGVDRNAMINHLVTGGNKPSRMDNRVRHQTGIPDVVNSYYRINKLTTGGVIDVEIYITMYLEDNRSEGLYSRGMQTEPEPRNPDPAWTRSGFGPANFLSKFTRAGHDFC</sequence>
<name>A0A2N0QF16_9GLOM</name>
<proteinExistence type="predicted"/>
<dbReference type="Proteomes" id="UP000232722">
    <property type="component" value="Unassembled WGS sequence"/>
</dbReference>
<evidence type="ECO:0000313" key="2">
    <source>
        <dbReference type="Proteomes" id="UP000232722"/>
    </source>
</evidence>
<reference evidence="1 2" key="2">
    <citation type="submission" date="2017-09" db="EMBL/GenBank/DDBJ databases">
        <title>Extensive intraspecific genome diversity in a model arbuscular mycorrhizal fungus.</title>
        <authorList>
            <person name="Chen E.C."/>
            <person name="Morin E."/>
            <person name="Beaudet D."/>
            <person name="Noel J."/>
            <person name="Ndikumana S."/>
            <person name="Charron P."/>
            <person name="St-Onge C."/>
            <person name="Giorgi J."/>
            <person name="Grigoriev I.V."/>
            <person name="Roux C."/>
            <person name="Martin F.M."/>
            <person name="Corradi N."/>
        </authorList>
    </citation>
    <scope>NUCLEOTIDE SEQUENCE [LARGE SCALE GENOMIC DNA]</scope>
    <source>
        <strain evidence="1 2">A5</strain>
    </source>
</reference>
<accession>A0A2N0QF16</accession>
<dbReference type="AlphaFoldDB" id="A0A2N0QF16"/>
<gene>
    <name evidence="1" type="ORF">RhiirA5_368871</name>
</gene>
<dbReference type="EMBL" id="LLXJ01000009">
    <property type="protein sequence ID" value="PKC17648.1"/>
    <property type="molecule type" value="Genomic_DNA"/>
</dbReference>
<evidence type="ECO:0000313" key="1">
    <source>
        <dbReference type="EMBL" id="PKC17648.1"/>
    </source>
</evidence>
<protein>
    <submittedName>
        <fullName evidence="1">Uncharacterized protein</fullName>
    </submittedName>
</protein>
<organism evidence="1 2">
    <name type="scientific">Rhizophagus irregularis</name>
    <dbReference type="NCBI Taxonomy" id="588596"/>
    <lineage>
        <taxon>Eukaryota</taxon>
        <taxon>Fungi</taxon>
        <taxon>Fungi incertae sedis</taxon>
        <taxon>Mucoromycota</taxon>
        <taxon>Glomeromycotina</taxon>
        <taxon>Glomeromycetes</taxon>
        <taxon>Glomerales</taxon>
        <taxon>Glomeraceae</taxon>
        <taxon>Rhizophagus</taxon>
    </lineage>
</organism>